<keyword evidence="1" id="KW-0812">Transmembrane</keyword>
<protein>
    <submittedName>
        <fullName evidence="2">Putative multidrug-efflux transporter family protein</fullName>
    </submittedName>
</protein>
<name>X7YPE1_MYCXE</name>
<gene>
    <name evidence="2" type="ORF">I553_9712</name>
</gene>
<sequence length="150" mass="16391">MSSPAVATGSWRALLGRRYLGISTLLAGGVALYAINEFLTISLLPSTVADIGGERLYAWVTTLYLVGSVVSATTVNAVLLRVGARWAYLAGWQCSASAAWCALPRRAWRCCWRVAPFRAQPVACLPVSATPSSILLCRKRFGRELQRWCR</sequence>
<dbReference type="PATRIC" id="fig|1299334.3.peg.9203"/>
<organism evidence="2">
    <name type="scientific">Mycobacterium xenopi 4042</name>
    <dbReference type="NCBI Taxonomy" id="1299334"/>
    <lineage>
        <taxon>Bacteria</taxon>
        <taxon>Bacillati</taxon>
        <taxon>Actinomycetota</taxon>
        <taxon>Actinomycetes</taxon>
        <taxon>Mycobacteriales</taxon>
        <taxon>Mycobacteriaceae</taxon>
        <taxon>Mycobacterium</taxon>
    </lineage>
</organism>
<dbReference type="AlphaFoldDB" id="X7YPE1"/>
<dbReference type="EMBL" id="JAOB01000090">
    <property type="protein sequence ID" value="EUA08656.1"/>
    <property type="molecule type" value="Genomic_DNA"/>
</dbReference>
<accession>X7YPE1</accession>
<feature type="transmembrane region" description="Helical" evidence="1">
    <location>
        <begin position="20"/>
        <end position="44"/>
    </location>
</feature>
<proteinExistence type="predicted"/>
<keyword evidence="1" id="KW-1133">Transmembrane helix</keyword>
<reference evidence="2" key="1">
    <citation type="submission" date="2014-01" db="EMBL/GenBank/DDBJ databases">
        <authorList>
            <person name="Brown-Elliot B."/>
            <person name="Wallace R."/>
            <person name="Lenaerts A."/>
            <person name="Ordway D."/>
            <person name="DeGroote M.A."/>
            <person name="Parker T."/>
            <person name="Sizemore C."/>
            <person name="Tallon L.J."/>
            <person name="Sadzewicz L.K."/>
            <person name="Sengamalay N."/>
            <person name="Fraser C.M."/>
            <person name="Hine E."/>
            <person name="Shefchek K.A."/>
            <person name="Das S.P."/>
            <person name="Tettelin H."/>
        </authorList>
    </citation>
    <scope>NUCLEOTIDE SEQUENCE [LARGE SCALE GENOMIC DNA]</scope>
    <source>
        <strain evidence="2">4042</strain>
    </source>
</reference>
<keyword evidence="1" id="KW-0472">Membrane</keyword>
<feature type="transmembrane region" description="Helical" evidence="1">
    <location>
        <begin position="56"/>
        <end position="80"/>
    </location>
</feature>
<evidence type="ECO:0000313" key="2">
    <source>
        <dbReference type="EMBL" id="EUA08656.1"/>
    </source>
</evidence>
<evidence type="ECO:0000256" key="1">
    <source>
        <dbReference type="SAM" id="Phobius"/>
    </source>
</evidence>
<comment type="caution">
    <text evidence="2">The sequence shown here is derived from an EMBL/GenBank/DDBJ whole genome shotgun (WGS) entry which is preliminary data.</text>
</comment>